<evidence type="ECO:0008006" key="4">
    <source>
        <dbReference type="Google" id="ProtNLM"/>
    </source>
</evidence>
<dbReference type="RefSeq" id="XP_003660460.1">
    <property type="nucleotide sequence ID" value="XM_003660412.1"/>
</dbReference>
<feature type="compositionally biased region" description="Basic and acidic residues" evidence="1">
    <location>
        <begin position="1"/>
        <end position="10"/>
    </location>
</feature>
<feature type="region of interest" description="Disordered" evidence="1">
    <location>
        <begin position="1"/>
        <end position="67"/>
    </location>
</feature>
<evidence type="ECO:0000313" key="3">
    <source>
        <dbReference type="Proteomes" id="UP000007322"/>
    </source>
</evidence>
<evidence type="ECO:0000313" key="2">
    <source>
        <dbReference type="EMBL" id="AEO55215.1"/>
    </source>
</evidence>
<accession>G2Q3F5</accession>
<gene>
    <name evidence="2" type="ORF">MYCTH_2298824</name>
</gene>
<dbReference type="VEuPathDB" id="FungiDB:MYCTH_2298824"/>
<dbReference type="PANTHER" id="PTHR33321">
    <property type="match status" value="1"/>
</dbReference>
<dbReference type="OrthoDB" id="891726at2759"/>
<dbReference type="STRING" id="573729.G2Q3F5"/>
<proteinExistence type="predicted"/>
<dbReference type="OMA" id="DAGYQHT"/>
<name>G2Q3F5_THET4</name>
<dbReference type="HOGENOM" id="CLU_062644_0_0_1"/>
<feature type="compositionally biased region" description="Low complexity" evidence="1">
    <location>
        <begin position="11"/>
        <end position="29"/>
    </location>
</feature>
<dbReference type="EMBL" id="CP003002">
    <property type="protein sequence ID" value="AEO55215.1"/>
    <property type="molecule type" value="Genomic_DNA"/>
</dbReference>
<dbReference type="Proteomes" id="UP000007322">
    <property type="component" value="Chromosome 1"/>
</dbReference>
<evidence type="ECO:0000256" key="1">
    <source>
        <dbReference type="SAM" id="MobiDB-lite"/>
    </source>
</evidence>
<dbReference type="eggNOG" id="ENOG502QURC">
    <property type="taxonomic scope" value="Eukaryota"/>
</dbReference>
<dbReference type="InterPro" id="IPR007541">
    <property type="entry name" value="Uncharacterised_BSP"/>
</dbReference>
<dbReference type="PANTHER" id="PTHR33321:SF12">
    <property type="entry name" value="PLANT BASIC SECRETORY PROTEIN (BSP) FAMILY PROTEIN"/>
    <property type="match status" value="1"/>
</dbReference>
<sequence>MTLKEQDSGHARSSTAAAAAAVTTSATNTGPVAGTPSPVSLPDRKGDTTGLDPDPATEPATSDRQPFPQAKLRLKIQDLNHPGAAKFLGAVNSATVLSTAVNNVLRLLYRSPSDHPNTTVPPTRSVTLILRDMGGVAYTTGTALDKDHKEIHFSLAYIDSISPPSRLADEIAGVLTHELVHCYQWNAQGTCPGGLIEGVADWVRLNCDLGPPHWKKETTGDWDRGYQHTAYFLQYLEERFGEGTIRRLNDKLRHRKYAGETFWPELFGQSVEELYGDYVKSEEGGDEDGE</sequence>
<dbReference type="GeneID" id="11505904"/>
<dbReference type="InParanoid" id="G2Q3F5"/>
<dbReference type="AlphaFoldDB" id="G2Q3F5"/>
<dbReference type="KEGG" id="mtm:MYCTH_2298824"/>
<organism evidence="2 3">
    <name type="scientific">Thermothelomyces thermophilus (strain ATCC 42464 / BCRC 31852 / DSM 1799)</name>
    <name type="common">Sporotrichum thermophile</name>
    <dbReference type="NCBI Taxonomy" id="573729"/>
    <lineage>
        <taxon>Eukaryota</taxon>
        <taxon>Fungi</taxon>
        <taxon>Dikarya</taxon>
        <taxon>Ascomycota</taxon>
        <taxon>Pezizomycotina</taxon>
        <taxon>Sordariomycetes</taxon>
        <taxon>Sordariomycetidae</taxon>
        <taxon>Sordariales</taxon>
        <taxon>Chaetomiaceae</taxon>
        <taxon>Thermothelomyces</taxon>
    </lineage>
</organism>
<dbReference type="Pfam" id="PF04450">
    <property type="entry name" value="BSP"/>
    <property type="match status" value="1"/>
</dbReference>
<reference evidence="2 3" key="1">
    <citation type="journal article" date="2011" name="Nat. Biotechnol.">
        <title>Comparative genomic analysis of the thermophilic biomass-degrading fungi Myceliophthora thermophila and Thielavia terrestris.</title>
        <authorList>
            <person name="Berka R.M."/>
            <person name="Grigoriev I.V."/>
            <person name="Otillar R."/>
            <person name="Salamov A."/>
            <person name="Grimwood J."/>
            <person name="Reid I."/>
            <person name="Ishmael N."/>
            <person name="John T."/>
            <person name="Darmond C."/>
            <person name="Moisan M.-C."/>
            <person name="Henrissat B."/>
            <person name="Coutinho P.M."/>
            <person name="Lombard V."/>
            <person name="Natvig D.O."/>
            <person name="Lindquist E."/>
            <person name="Schmutz J."/>
            <person name="Lucas S."/>
            <person name="Harris P."/>
            <person name="Powlowski J."/>
            <person name="Bellemare A."/>
            <person name="Taylor D."/>
            <person name="Butler G."/>
            <person name="de Vries R.P."/>
            <person name="Allijn I.E."/>
            <person name="van den Brink J."/>
            <person name="Ushinsky S."/>
            <person name="Storms R."/>
            <person name="Powell A.J."/>
            <person name="Paulsen I.T."/>
            <person name="Elbourne L.D.H."/>
            <person name="Baker S.E."/>
            <person name="Magnuson J."/>
            <person name="LaBoissiere S."/>
            <person name="Clutterbuck A.J."/>
            <person name="Martinez D."/>
            <person name="Wogulis M."/>
            <person name="de Leon A.L."/>
            <person name="Rey M.W."/>
            <person name="Tsang A."/>
        </authorList>
    </citation>
    <scope>NUCLEOTIDE SEQUENCE [LARGE SCALE GENOMIC DNA]</scope>
    <source>
        <strain evidence="3">ATCC 42464 / BCRC 31852 / DSM 1799</strain>
    </source>
</reference>
<keyword evidence="3" id="KW-1185">Reference proteome</keyword>
<protein>
    <recommendedName>
        <fullName evidence="4">PBSP domain-containing protein</fullName>
    </recommendedName>
</protein>